<dbReference type="EMBL" id="CP041932">
    <property type="protein sequence ID" value="QEK15026.1"/>
    <property type="molecule type" value="Genomic_DNA"/>
</dbReference>
<keyword evidence="1" id="KW-1133">Transmembrane helix</keyword>
<accession>A0A5C0SMR0</accession>
<protein>
    <submittedName>
        <fullName evidence="2">Uncharacterized protein</fullName>
    </submittedName>
</protein>
<keyword evidence="1" id="KW-0812">Transmembrane</keyword>
<dbReference type="AlphaFoldDB" id="A0A5C0SMR0"/>
<evidence type="ECO:0000256" key="1">
    <source>
        <dbReference type="SAM" id="Phobius"/>
    </source>
</evidence>
<reference evidence="2 3" key="1">
    <citation type="submission" date="2019-07" db="EMBL/GenBank/DDBJ databases">
        <title>Complete genome of Thermococcus acidophilus.</title>
        <authorList>
            <person name="Li X."/>
        </authorList>
    </citation>
    <scope>NUCLEOTIDE SEQUENCE [LARGE SCALE GENOMIC DNA]</scope>
    <source>
        <strain evidence="2 3">SY113</strain>
    </source>
</reference>
<name>A0A5C0SMR0_9EURY</name>
<feature type="transmembrane region" description="Helical" evidence="1">
    <location>
        <begin position="51"/>
        <end position="72"/>
    </location>
</feature>
<dbReference type="Proteomes" id="UP000322631">
    <property type="component" value="Chromosome"/>
</dbReference>
<proteinExistence type="predicted"/>
<dbReference type="RefSeq" id="WP_148882989.1">
    <property type="nucleotide sequence ID" value="NZ_CP041932.1"/>
</dbReference>
<dbReference type="KEGG" id="them:FPV09_07905"/>
<dbReference type="GeneID" id="41609770"/>
<evidence type="ECO:0000313" key="3">
    <source>
        <dbReference type="Proteomes" id="UP000322631"/>
    </source>
</evidence>
<keyword evidence="1" id="KW-0472">Membrane</keyword>
<feature type="transmembrane region" description="Helical" evidence="1">
    <location>
        <begin position="12"/>
        <end position="39"/>
    </location>
</feature>
<organism evidence="2 3">
    <name type="scientific">Thermococcus aciditolerans</name>
    <dbReference type="NCBI Taxonomy" id="2598455"/>
    <lineage>
        <taxon>Archaea</taxon>
        <taxon>Methanobacteriati</taxon>
        <taxon>Methanobacteriota</taxon>
        <taxon>Thermococci</taxon>
        <taxon>Thermococcales</taxon>
        <taxon>Thermococcaceae</taxon>
        <taxon>Thermococcus</taxon>
    </lineage>
</organism>
<sequence length="74" mass="8064">MGGKALASVSAFSFMLNLFFGESCLSLDLLVPLLLYWLYLFGAGEKPRVGILVRDFAIIILAGTAGWIIGLFHK</sequence>
<keyword evidence="3" id="KW-1185">Reference proteome</keyword>
<evidence type="ECO:0000313" key="2">
    <source>
        <dbReference type="EMBL" id="QEK15026.1"/>
    </source>
</evidence>
<gene>
    <name evidence="2" type="ORF">FPV09_07905</name>
</gene>